<feature type="domain" description="AsqO/PenF-like C-terminal" evidence="3">
    <location>
        <begin position="233"/>
        <end position="358"/>
    </location>
</feature>
<feature type="domain" description="Diels-Alderase N-terminal" evidence="2">
    <location>
        <begin position="47"/>
        <end position="225"/>
    </location>
</feature>
<reference evidence="4 5" key="1">
    <citation type="journal article" date="2016" name="Mol. Biol. Evol.">
        <title>Comparative Genomics of Early-Diverging Mushroom-Forming Fungi Provides Insights into the Origins of Lignocellulose Decay Capabilities.</title>
        <authorList>
            <person name="Nagy L.G."/>
            <person name="Riley R."/>
            <person name="Tritt A."/>
            <person name="Adam C."/>
            <person name="Daum C."/>
            <person name="Floudas D."/>
            <person name="Sun H."/>
            <person name="Yadav J.S."/>
            <person name="Pangilinan J."/>
            <person name="Larsson K.H."/>
            <person name="Matsuura K."/>
            <person name="Barry K."/>
            <person name="Labutti K."/>
            <person name="Kuo R."/>
            <person name="Ohm R.A."/>
            <person name="Bhattacharya S.S."/>
            <person name="Shirouzu T."/>
            <person name="Yoshinaga Y."/>
            <person name="Martin F.M."/>
            <person name="Grigoriev I.V."/>
            <person name="Hibbett D.S."/>
        </authorList>
    </citation>
    <scope>NUCLEOTIDE SEQUENCE [LARGE SCALE GENOMIC DNA]</scope>
    <source>
        <strain evidence="4 5">TUFC12733</strain>
    </source>
</reference>
<dbReference type="AlphaFoldDB" id="A0A167KLW8"/>
<dbReference type="OrthoDB" id="5344254at2759"/>
<proteinExistence type="predicted"/>
<organism evidence="4 5">
    <name type="scientific">Calocera viscosa (strain TUFC12733)</name>
    <dbReference type="NCBI Taxonomy" id="1330018"/>
    <lineage>
        <taxon>Eukaryota</taxon>
        <taxon>Fungi</taxon>
        <taxon>Dikarya</taxon>
        <taxon>Basidiomycota</taxon>
        <taxon>Agaricomycotina</taxon>
        <taxon>Dacrymycetes</taxon>
        <taxon>Dacrymycetales</taxon>
        <taxon>Dacrymycetaceae</taxon>
        <taxon>Calocera</taxon>
    </lineage>
</organism>
<evidence type="ECO:0000259" key="2">
    <source>
        <dbReference type="Pfam" id="PF24137"/>
    </source>
</evidence>
<dbReference type="InterPro" id="IPR057722">
    <property type="entry name" value="AsqO/PenF-like_C"/>
</dbReference>
<dbReference type="EMBL" id="KV417293">
    <property type="protein sequence ID" value="KZO94780.1"/>
    <property type="molecule type" value="Genomic_DNA"/>
</dbReference>
<dbReference type="SUPFAM" id="SSF159245">
    <property type="entry name" value="AttH-like"/>
    <property type="match status" value="1"/>
</dbReference>
<name>A0A167KLW8_CALVF</name>
<accession>A0A167KLW8</accession>
<sequence length="360" mass="37862">MFFTSFFRLVLLGGLAAAQTAVVTTYGDSAVAGDSTVQYTLGADDFDAPKVDFYNATSAQWWYFDVVSTDLTQSVVISFLGNAPGATGTPVGEVPFNFIEVNLQLPNSSLVALSAAAESITLTTVGNGLSGVMNGAGYNWSGAPDLSNILIKINDTVNGLSGSIQFNSKAPYHASCGPATEGASLLVSPHLGWGNSIPNSLASVSLNYQGQQLSYQGSGYHDSNWGDRAFSADLGSWYWGHAQFGSYSLVWFDMMDNTGVEHQLGYLAANDTIIANSCGTIPVRPTGANSAYPPIAGLLPTGFQIVYNMSSAGILEVNVTNYQAIVSYPGVYTRWVGSVVGGIRGETAYTGIGLYEEMGG</sequence>
<evidence type="ECO:0000313" key="5">
    <source>
        <dbReference type="Proteomes" id="UP000076738"/>
    </source>
</evidence>
<protein>
    <recommendedName>
        <fullName evidence="6">AttH domain-containing protein</fullName>
    </recommendedName>
</protein>
<feature type="chain" id="PRO_5007889480" description="AttH domain-containing protein" evidence="1">
    <location>
        <begin position="19"/>
        <end position="360"/>
    </location>
</feature>
<evidence type="ECO:0008006" key="6">
    <source>
        <dbReference type="Google" id="ProtNLM"/>
    </source>
</evidence>
<feature type="signal peptide" evidence="1">
    <location>
        <begin position="1"/>
        <end position="18"/>
    </location>
</feature>
<keyword evidence="5" id="KW-1185">Reference proteome</keyword>
<keyword evidence="1" id="KW-0732">Signal</keyword>
<dbReference type="Proteomes" id="UP000076738">
    <property type="component" value="Unassembled WGS sequence"/>
</dbReference>
<dbReference type="STRING" id="1330018.A0A167KLW8"/>
<evidence type="ECO:0000256" key="1">
    <source>
        <dbReference type="SAM" id="SignalP"/>
    </source>
</evidence>
<evidence type="ECO:0000313" key="4">
    <source>
        <dbReference type="EMBL" id="KZO94780.1"/>
    </source>
</evidence>
<dbReference type="Pfam" id="PF24137">
    <property type="entry name" value="DA_N"/>
    <property type="match status" value="1"/>
</dbReference>
<gene>
    <name evidence="4" type="ORF">CALVIDRAFT_565515</name>
</gene>
<evidence type="ECO:0000259" key="3">
    <source>
        <dbReference type="Pfam" id="PF25581"/>
    </source>
</evidence>
<dbReference type="Pfam" id="PF25581">
    <property type="entry name" value="AsqO_C"/>
    <property type="match status" value="1"/>
</dbReference>
<dbReference type="InterPro" id="IPR056402">
    <property type="entry name" value="DA_N"/>
</dbReference>